<protein>
    <recommendedName>
        <fullName evidence="4">Lipoprotein</fullName>
    </recommendedName>
</protein>
<dbReference type="EMBL" id="JADEXQ010000010">
    <property type="protein sequence ID" value="MBE9029023.1"/>
    <property type="molecule type" value="Genomic_DNA"/>
</dbReference>
<reference evidence="2" key="1">
    <citation type="submission" date="2020-10" db="EMBL/GenBank/DDBJ databases">
        <authorList>
            <person name="Castelo-Branco R."/>
            <person name="Eusebio N."/>
            <person name="Adriana R."/>
            <person name="Vieira A."/>
            <person name="Brugerolle De Fraissinette N."/>
            <person name="Rezende De Castro R."/>
            <person name="Schneider M.P."/>
            <person name="Vasconcelos V."/>
            <person name="Leao P.N."/>
        </authorList>
    </citation>
    <scope>NUCLEOTIDE SEQUENCE</scope>
    <source>
        <strain evidence="2">LEGE 11480</strain>
    </source>
</reference>
<proteinExistence type="predicted"/>
<name>A0A928VI39_9CYAN</name>
<evidence type="ECO:0000313" key="2">
    <source>
        <dbReference type="EMBL" id="MBE9029023.1"/>
    </source>
</evidence>
<dbReference type="RefSeq" id="WP_264323843.1">
    <property type="nucleotide sequence ID" value="NZ_JADEXQ010000010.1"/>
</dbReference>
<dbReference type="AlphaFoldDB" id="A0A928VI39"/>
<feature type="chain" id="PRO_5038105208" description="Lipoprotein" evidence="1">
    <location>
        <begin position="28"/>
        <end position="149"/>
    </location>
</feature>
<keyword evidence="1" id="KW-0732">Signal</keyword>
<evidence type="ECO:0008006" key="4">
    <source>
        <dbReference type="Google" id="ProtNLM"/>
    </source>
</evidence>
<evidence type="ECO:0000256" key="1">
    <source>
        <dbReference type="SAM" id="SignalP"/>
    </source>
</evidence>
<dbReference type="Proteomes" id="UP000625316">
    <property type="component" value="Unassembled WGS sequence"/>
</dbReference>
<keyword evidence="3" id="KW-1185">Reference proteome</keyword>
<comment type="caution">
    <text evidence="2">The sequence shown here is derived from an EMBL/GenBank/DDBJ whole genome shotgun (WGS) entry which is preliminary data.</text>
</comment>
<sequence length="149" mass="16184">MKRQYKVASVALFSLAMLSTGCSTRVAQCNKLIKVANAATTEVQSISQRSKLNKNKLQSMTQLADSLDKHIQEVQAVSLEDQTLQKFQSSLKSLYKSSSILSRTIVKAANAKDVKGMTSLLKQLAGQSQTERTIVNGINNYCQAGARGA</sequence>
<accession>A0A928VI39</accession>
<evidence type="ECO:0000313" key="3">
    <source>
        <dbReference type="Proteomes" id="UP000625316"/>
    </source>
</evidence>
<dbReference type="PROSITE" id="PS51257">
    <property type="entry name" value="PROKAR_LIPOPROTEIN"/>
    <property type="match status" value="1"/>
</dbReference>
<feature type="signal peptide" evidence="1">
    <location>
        <begin position="1"/>
        <end position="27"/>
    </location>
</feature>
<organism evidence="2 3">
    <name type="scientific">Romeriopsis navalis LEGE 11480</name>
    <dbReference type="NCBI Taxonomy" id="2777977"/>
    <lineage>
        <taxon>Bacteria</taxon>
        <taxon>Bacillati</taxon>
        <taxon>Cyanobacteriota</taxon>
        <taxon>Cyanophyceae</taxon>
        <taxon>Leptolyngbyales</taxon>
        <taxon>Leptolyngbyaceae</taxon>
        <taxon>Romeriopsis</taxon>
        <taxon>Romeriopsis navalis</taxon>
    </lineage>
</organism>
<gene>
    <name evidence="2" type="ORF">IQ266_04510</name>
</gene>